<dbReference type="CDD" id="cd03450">
    <property type="entry name" value="NodN"/>
    <property type="match status" value="1"/>
</dbReference>
<proteinExistence type="predicted"/>
<dbReference type="InterPro" id="IPR002539">
    <property type="entry name" value="MaoC-like_dom"/>
</dbReference>
<accession>A0A086P4Q8</accession>
<dbReference type="InterPro" id="IPR029069">
    <property type="entry name" value="HotDog_dom_sf"/>
</dbReference>
<evidence type="ECO:0000259" key="1">
    <source>
        <dbReference type="Pfam" id="PF01575"/>
    </source>
</evidence>
<organism evidence="2 3">
    <name type="scientific">Sphingobium herbicidovorans (strain ATCC 700291 / DSM 11019 / CCUG 56400 / KCTC 2939 / LMG 18315 / NBRC 16415 / MH)</name>
    <name type="common">Sphingomonas herbicidovorans</name>
    <dbReference type="NCBI Taxonomy" id="1219045"/>
    <lineage>
        <taxon>Bacteria</taxon>
        <taxon>Pseudomonadati</taxon>
        <taxon>Pseudomonadota</taxon>
        <taxon>Alphaproteobacteria</taxon>
        <taxon>Sphingomonadales</taxon>
        <taxon>Sphingomonadaceae</taxon>
        <taxon>Sphingobium</taxon>
    </lineage>
</organism>
<sequence length="150" mass="16869">MGQFFDYLQSRADEEAVSDWILVSQEMIDQFADATKDHQYIHVDSERASQSPFGGTIAHGFLTLSLLSHLCNDARGDIVPDGATEINYGSNKLRFLAPVRSGKRVRGRFKPLEIVEKRPGQIQLTTEATVEIEGEDKPALICEWITQFKL</sequence>
<protein>
    <submittedName>
        <fullName evidence="2">MaoC-like dehydratase</fullName>
    </submittedName>
</protein>
<dbReference type="PANTHER" id="PTHR42993:SF1">
    <property type="entry name" value="MAOC-LIKE DEHYDRATASE DOMAIN-CONTAINING PROTEIN"/>
    <property type="match status" value="1"/>
</dbReference>
<dbReference type="eggNOG" id="COG2030">
    <property type="taxonomic scope" value="Bacteria"/>
</dbReference>
<dbReference type="PANTHER" id="PTHR42993">
    <property type="entry name" value="MAOC-LIKE DEHYDRATASE DOMAIN-CONTAINING PROTEIN"/>
    <property type="match status" value="1"/>
</dbReference>
<dbReference type="PATRIC" id="fig|1219045.3.peg.4021"/>
<dbReference type="Proteomes" id="UP000024284">
    <property type="component" value="Unassembled WGS sequence"/>
</dbReference>
<dbReference type="AlphaFoldDB" id="A0A086P4Q8"/>
<dbReference type="InterPro" id="IPR039375">
    <property type="entry name" value="NodN-like"/>
</dbReference>
<evidence type="ECO:0000313" key="2">
    <source>
        <dbReference type="EMBL" id="KFG88376.1"/>
    </source>
</evidence>
<name>A0A086P4Q8_SPHHM</name>
<reference evidence="2" key="1">
    <citation type="submission" date="2014-08" db="EMBL/GenBank/DDBJ databases">
        <title>Draft genome sequences of Sphingobium herbicidovorans.</title>
        <authorList>
            <person name="Gan H.M."/>
            <person name="Gan H.Y."/>
            <person name="Savka M.A."/>
        </authorList>
    </citation>
    <scope>NUCLEOTIDE SEQUENCE [LARGE SCALE GENOMIC DNA]</scope>
    <source>
        <strain evidence="2">NBRC 16415</strain>
    </source>
</reference>
<comment type="caution">
    <text evidence="2">The sequence shown here is derived from an EMBL/GenBank/DDBJ whole genome shotgun (WGS) entry which is preliminary data.</text>
</comment>
<dbReference type="EMBL" id="JFZA02000062">
    <property type="protein sequence ID" value="KFG88376.1"/>
    <property type="molecule type" value="Genomic_DNA"/>
</dbReference>
<dbReference type="RefSeq" id="WP_037469472.1">
    <property type="nucleotide sequence ID" value="NZ_BCZD01000016.1"/>
</dbReference>
<dbReference type="OrthoDB" id="9801735at2"/>
<dbReference type="SUPFAM" id="SSF54637">
    <property type="entry name" value="Thioesterase/thiol ester dehydrase-isomerase"/>
    <property type="match status" value="1"/>
</dbReference>
<feature type="domain" description="MaoC-like" evidence="1">
    <location>
        <begin position="17"/>
        <end position="121"/>
    </location>
</feature>
<dbReference type="Pfam" id="PF01575">
    <property type="entry name" value="MaoC_dehydratas"/>
    <property type="match status" value="1"/>
</dbReference>
<gene>
    <name evidence="2" type="ORF">BV98_003959</name>
</gene>
<evidence type="ECO:0000313" key="3">
    <source>
        <dbReference type="Proteomes" id="UP000024284"/>
    </source>
</evidence>
<dbReference type="STRING" id="76947.GCA_002080435_03884"/>
<keyword evidence="3" id="KW-1185">Reference proteome</keyword>
<dbReference type="Gene3D" id="3.10.129.10">
    <property type="entry name" value="Hotdog Thioesterase"/>
    <property type="match status" value="1"/>
</dbReference>